<sequence length="315" mass="34888">MFQTAFCLRVASRRLPLSTSLRYSSFSKVNRAPATATASAATGQVDEAPFPRWNAVGNEAVTADSITALLTNDLSNLGVKNFLSSEERARMVDIIRTHTIDSYGANVQPPIGKVGVTQFDNQNDKKAYFESVPSARALQDRFIKEANIDIVGRVASYLHTVTTLPVRLAREGNQEYFAGLLRLINSSALIHADYGAYDAPGWEIGRISAQLSWNVLLREVQGGECVIYRRFWEGKSDDETFRQPSPGYGYRKDAVEGCDVQVVQPEVGEFTLFNSRNFHSVNAVRQSEIFPRYTVSSFIGLLPTAAGGFEIILWS</sequence>
<accession>A0A9W4MUW0</accession>
<evidence type="ECO:0000313" key="1">
    <source>
        <dbReference type="EMBL" id="CAG8117484.1"/>
    </source>
</evidence>
<dbReference type="AlphaFoldDB" id="A0A9W4MUW0"/>
<name>A0A9W4MUW0_PENOL</name>
<organism evidence="1 2">
    <name type="scientific">Penicillium olsonii</name>
    <dbReference type="NCBI Taxonomy" id="99116"/>
    <lineage>
        <taxon>Eukaryota</taxon>
        <taxon>Fungi</taxon>
        <taxon>Dikarya</taxon>
        <taxon>Ascomycota</taxon>
        <taxon>Pezizomycotina</taxon>
        <taxon>Eurotiomycetes</taxon>
        <taxon>Eurotiomycetidae</taxon>
        <taxon>Eurotiales</taxon>
        <taxon>Aspergillaceae</taxon>
        <taxon>Penicillium</taxon>
    </lineage>
</organism>
<proteinExistence type="predicted"/>
<comment type="caution">
    <text evidence="1">The sequence shown here is derived from an EMBL/GenBank/DDBJ whole genome shotgun (WGS) entry which is preliminary data.</text>
</comment>
<dbReference type="Pfam" id="PF22814">
    <property type="entry name" value="WelO5"/>
    <property type="match status" value="1"/>
</dbReference>
<dbReference type="InterPro" id="IPR055091">
    <property type="entry name" value="WelO5-like"/>
</dbReference>
<evidence type="ECO:0008006" key="3">
    <source>
        <dbReference type="Google" id="ProtNLM"/>
    </source>
</evidence>
<gene>
    <name evidence="1" type="ORF">POLS_LOCUS5135</name>
</gene>
<dbReference type="EMBL" id="CAJVOS010000027">
    <property type="protein sequence ID" value="CAG8117484.1"/>
    <property type="molecule type" value="Genomic_DNA"/>
</dbReference>
<dbReference type="Proteomes" id="UP001153618">
    <property type="component" value="Unassembled WGS sequence"/>
</dbReference>
<protein>
    <recommendedName>
        <fullName evidence="3">Prolyl 4-hydroxylase alpha subunit Fe(2+) 2OG dioxygenase domain-containing protein</fullName>
    </recommendedName>
</protein>
<dbReference type="OrthoDB" id="5282017at2759"/>
<keyword evidence="2" id="KW-1185">Reference proteome</keyword>
<reference evidence="1" key="1">
    <citation type="submission" date="2021-07" db="EMBL/GenBank/DDBJ databases">
        <authorList>
            <person name="Branca A.L. A."/>
        </authorList>
    </citation>
    <scope>NUCLEOTIDE SEQUENCE</scope>
</reference>
<dbReference type="Gene3D" id="2.60.120.620">
    <property type="entry name" value="q2cbj1_9rhob like domain"/>
    <property type="match status" value="1"/>
</dbReference>
<evidence type="ECO:0000313" key="2">
    <source>
        <dbReference type="Proteomes" id="UP001153618"/>
    </source>
</evidence>